<dbReference type="KEGG" id="dov:DSCO28_66130"/>
<dbReference type="SUPFAM" id="SSF47240">
    <property type="entry name" value="Ferritin-like"/>
    <property type="match status" value="1"/>
</dbReference>
<evidence type="ECO:0008006" key="3">
    <source>
        <dbReference type="Google" id="ProtNLM"/>
    </source>
</evidence>
<accession>A0A5K8A0I8</accession>
<dbReference type="RefSeq" id="WP_155325476.1">
    <property type="nucleotide sequence ID" value="NZ_AP021876.1"/>
</dbReference>
<dbReference type="InterPro" id="IPR012347">
    <property type="entry name" value="Ferritin-like"/>
</dbReference>
<dbReference type="CDD" id="cd01045">
    <property type="entry name" value="Ferritin_like_AB"/>
    <property type="match status" value="1"/>
</dbReference>
<protein>
    <recommendedName>
        <fullName evidence="3">Rubrerythrin diiron-binding domain-containing protein</fullName>
    </recommendedName>
</protein>
<dbReference type="PANTHER" id="PTHR33531:SF7">
    <property type="entry name" value="HYPOTHETICAL MEMBRANE PROTEIN, CONSERVED"/>
    <property type="match status" value="1"/>
</dbReference>
<dbReference type="AlphaFoldDB" id="A0A5K8A0I8"/>
<dbReference type="Proteomes" id="UP000425960">
    <property type="component" value="Chromosome"/>
</dbReference>
<dbReference type="Gene3D" id="1.20.1260.10">
    <property type="match status" value="1"/>
</dbReference>
<gene>
    <name evidence="1" type="ORF">DSCO28_66130</name>
</gene>
<proteinExistence type="predicted"/>
<evidence type="ECO:0000313" key="1">
    <source>
        <dbReference type="EMBL" id="BBO86047.1"/>
    </source>
</evidence>
<dbReference type="PANTHER" id="PTHR33531">
    <property type="entry name" value="RUBRERYTHRIN SUBFAMILY"/>
    <property type="match status" value="1"/>
</dbReference>
<sequence length="160" mass="18455">MAALFSAREIAAAAVEKEKMRRAFYQSVAELTTDEKLKALFTFLKEEEDHHVHEFENIRDHLPEEGGHPEEYVEDMEAYMDSVIDDRLYADIDSEAFVQKALGEGNVFDMAIGFEKDAILYFREFLPFLNSSDRTIVEKMIDEEKGHIRKLADMKKQVAG</sequence>
<reference evidence="1 2" key="1">
    <citation type="submission" date="2019-11" db="EMBL/GenBank/DDBJ databases">
        <title>Comparative genomics of hydrocarbon-degrading Desulfosarcina strains.</title>
        <authorList>
            <person name="Watanabe M."/>
            <person name="Kojima H."/>
            <person name="Fukui M."/>
        </authorList>
    </citation>
    <scope>NUCLEOTIDE SEQUENCE [LARGE SCALE GENOMIC DNA]</scope>
    <source>
        <strain evidence="1 2">28bB2T</strain>
    </source>
</reference>
<dbReference type="EMBL" id="AP021876">
    <property type="protein sequence ID" value="BBO86047.1"/>
    <property type="molecule type" value="Genomic_DNA"/>
</dbReference>
<organism evidence="1 2">
    <name type="scientific">Desulfosarcina ovata subsp. sediminis</name>
    <dbReference type="NCBI Taxonomy" id="885957"/>
    <lineage>
        <taxon>Bacteria</taxon>
        <taxon>Pseudomonadati</taxon>
        <taxon>Thermodesulfobacteriota</taxon>
        <taxon>Desulfobacteria</taxon>
        <taxon>Desulfobacterales</taxon>
        <taxon>Desulfosarcinaceae</taxon>
        <taxon>Desulfosarcina</taxon>
    </lineage>
</organism>
<name>A0A5K8A0I8_9BACT</name>
<dbReference type="InterPro" id="IPR009078">
    <property type="entry name" value="Ferritin-like_SF"/>
</dbReference>
<evidence type="ECO:0000313" key="2">
    <source>
        <dbReference type="Proteomes" id="UP000425960"/>
    </source>
</evidence>